<comment type="caution">
    <text evidence="2">The sequence shown here is derived from an EMBL/GenBank/DDBJ whole genome shotgun (WGS) entry which is preliminary data.</text>
</comment>
<name>A0AAD4EPR3_9PEZI</name>
<dbReference type="Gene3D" id="3.40.50.300">
    <property type="entry name" value="P-loop containing nucleotide triphosphate hydrolases"/>
    <property type="match status" value="1"/>
</dbReference>
<evidence type="ECO:0008006" key="4">
    <source>
        <dbReference type="Google" id="ProtNLM"/>
    </source>
</evidence>
<gene>
    <name evidence="2" type="ORF">NEMBOFW57_009654</name>
</gene>
<keyword evidence="3" id="KW-1185">Reference proteome</keyword>
<evidence type="ECO:0000313" key="3">
    <source>
        <dbReference type="Proteomes" id="UP001197093"/>
    </source>
</evidence>
<accession>A0AAD4EPR3</accession>
<organism evidence="2 3">
    <name type="scientific">Staphylotrichum longicolle</name>
    <dbReference type="NCBI Taxonomy" id="669026"/>
    <lineage>
        <taxon>Eukaryota</taxon>
        <taxon>Fungi</taxon>
        <taxon>Dikarya</taxon>
        <taxon>Ascomycota</taxon>
        <taxon>Pezizomycotina</taxon>
        <taxon>Sordariomycetes</taxon>
        <taxon>Sordariomycetidae</taxon>
        <taxon>Sordariales</taxon>
        <taxon>Chaetomiaceae</taxon>
        <taxon>Staphylotrichum</taxon>
    </lineage>
</organism>
<reference evidence="2" key="1">
    <citation type="submission" date="2023-02" db="EMBL/GenBank/DDBJ databases">
        <authorList>
            <person name="Palmer J.M."/>
        </authorList>
    </citation>
    <scope>NUCLEOTIDE SEQUENCE</scope>
    <source>
        <strain evidence="2">FW57</strain>
    </source>
</reference>
<proteinExistence type="predicted"/>
<dbReference type="InterPro" id="IPR027417">
    <property type="entry name" value="P-loop_NTPase"/>
</dbReference>
<feature type="compositionally biased region" description="Low complexity" evidence="1">
    <location>
        <begin position="245"/>
        <end position="254"/>
    </location>
</feature>
<feature type="region of interest" description="Disordered" evidence="1">
    <location>
        <begin position="221"/>
        <end position="281"/>
    </location>
</feature>
<dbReference type="Proteomes" id="UP001197093">
    <property type="component" value="Unassembled WGS sequence"/>
</dbReference>
<feature type="compositionally biased region" description="Basic residues" evidence="1">
    <location>
        <begin position="229"/>
        <end position="244"/>
    </location>
</feature>
<evidence type="ECO:0000256" key="1">
    <source>
        <dbReference type="SAM" id="MobiDB-lite"/>
    </source>
</evidence>
<evidence type="ECO:0000313" key="2">
    <source>
        <dbReference type="EMBL" id="KAG7285036.1"/>
    </source>
</evidence>
<sequence length="319" mass="35406">MPNTTTCNQYQFSRAGALITLLDTPGLNDTSRNDLDILTTIAGFLANPPAPISGVIFTHNITSNRATGSTRLALDIARGLCGSRFYPHLTLLTTMWNKLPSEDALAECVRREGQFLASPSHWGDLAVAGCQVQRFDGSRAAAERVLEAVLARAASLPVGDGVGVGVVPQMVVELRAGMPVEETGAGMVVVTERRRREREREEELIAMREEEEERLREERAQRARLDRRQGHHGRRSSSARHHRTGSSASRSSVGGRHHDDREVRYEREDPMAYGDGGYDQMGRRVEPRVVQVNPPRPSRGNQPRRGFFDLGVVQVFFRG</sequence>
<dbReference type="EMBL" id="JAHCVI010000005">
    <property type="protein sequence ID" value="KAG7285036.1"/>
    <property type="molecule type" value="Genomic_DNA"/>
</dbReference>
<feature type="compositionally biased region" description="Basic and acidic residues" evidence="1">
    <location>
        <begin position="256"/>
        <end position="270"/>
    </location>
</feature>
<protein>
    <recommendedName>
        <fullName evidence="4">G domain-containing protein</fullName>
    </recommendedName>
</protein>
<dbReference type="SUPFAM" id="SSF52540">
    <property type="entry name" value="P-loop containing nucleoside triphosphate hydrolases"/>
    <property type="match status" value="1"/>
</dbReference>
<dbReference type="AlphaFoldDB" id="A0AAD4EPR3"/>